<evidence type="ECO:0000313" key="3">
    <source>
        <dbReference type="EMBL" id="SEU05734.1"/>
    </source>
</evidence>
<dbReference type="STRING" id="1168034.FH5T_21520"/>
<dbReference type="InterPro" id="IPR014710">
    <property type="entry name" value="RmlC-like_jellyroll"/>
</dbReference>
<evidence type="ECO:0000313" key="4">
    <source>
        <dbReference type="Proteomes" id="UP000023772"/>
    </source>
</evidence>
<evidence type="ECO:0000313" key="5">
    <source>
        <dbReference type="Proteomes" id="UP000181981"/>
    </source>
</evidence>
<dbReference type="GO" id="GO:0016853">
    <property type="term" value="F:isomerase activity"/>
    <property type="evidence" value="ECO:0007669"/>
    <property type="project" value="UniProtKB-KW"/>
</dbReference>
<dbReference type="EMBL" id="FOHT01000038">
    <property type="protein sequence ID" value="SEU05734.1"/>
    <property type="molecule type" value="Genomic_DNA"/>
</dbReference>
<proteinExistence type="predicted"/>
<gene>
    <name evidence="2" type="ORF">FH5T_21520</name>
    <name evidence="3" type="ORF">SAMN05444285_13836</name>
</gene>
<dbReference type="EMBL" id="CP007451">
    <property type="protein sequence ID" value="AHW61323.1"/>
    <property type="molecule type" value="Genomic_DNA"/>
</dbReference>
<keyword evidence="4" id="KW-1185">Reference proteome</keyword>
<evidence type="ECO:0000313" key="2">
    <source>
        <dbReference type="EMBL" id="AHW61323.1"/>
    </source>
</evidence>
<dbReference type="RefSeq" id="WP_038563087.1">
    <property type="nucleotide sequence ID" value="NZ_FOHT01000038.1"/>
</dbReference>
<keyword evidence="2" id="KW-0413">Isomerase</keyword>
<dbReference type="InterPro" id="IPR008894">
    <property type="entry name" value="QdtA_cupin_dom"/>
</dbReference>
<dbReference type="Gene3D" id="2.60.120.10">
    <property type="entry name" value="Jelly Rolls"/>
    <property type="match status" value="1"/>
</dbReference>
<dbReference type="eggNOG" id="COG1898">
    <property type="taxonomic scope" value="Bacteria"/>
</dbReference>
<organism evidence="3 5">
    <name type="scientific">Draconibacterium orientale</name>
    <dbReference type="NCBI Taxonomy" id="1168034"/>
    <lineage>
        <taxon>Bacteria</taxon>
        <taxon>Pseudomonadati</taxon>
        <taxon>Bacteroidota</taxon>
        <taxon>Bacteroidia</taxon>
        <taxon>Marinilabiliales</taxon>
        <taxon>Prolixibacteraceae</taxon>
        <taxon>Draconibacterium</taxon>
    </lineage>
</organism>
<dbReference type="HOGENOM" id="CLU_1793417_0_0_10"/>
<dbReference type="Proteomes" id="UP000023772">
    <property type="component" value="Chromosome"/>
</dbReference>
<reference evidence="3 5" key="2">
    <citation type="submission" date="2016-10" db="EMBL/GenBank/DDBJ databases">
        <authorList>
            <person name="de Groot N.N."/>
        </authorList>
    </citation>
    <scope>NUCLEOTIDE SEQUENCE [LARGE SCALE GENOMIC DNA]</scope>
    <source>
        <strain evidence="3 5">DSM 25947</strain>
    </source>
</reference>
<protein>
    <submittedName>
        <fullName evidence="3">dTDP-4-dehydrorhamnose 3,5-epimerase</fullName>
    </submittedName>
    <submittedName>
        <fullName evidence="2">dTDP-6-deoxy-3,4-keto-hexulose isomerase</fullName>
    </submittedName>
</protein>
<name>X5DEL4_9BACT</name>
<evidence type="ECO:0000259" key="1">
    <source>
        <dbReference type="Pfam" id="PF05523"/>
    </source>
</evidence>
<dbReference type="SUPFAM" id="SSF51182">
    <property type="entry name" value="RmlC-like cupins"/>
    <property type="match status" value="1"/>
</dbReference>
<dbReference type="Pfam" id="PF05523">
    <property type="entry name" value="FdtA"/>
    <property type="match status" value="1"/>
</dbReference>
<accession>X5DEL4</accession>
<dbReference type="AlphaFoldDB" id="X5DEL4"/>
<feature type="domain" description="Sugar 3,4-ketoisomerase QdtA cupin" evidence="1">
    <location>
        <begin position="14"/>
        <end position="127"/>
    </location>
</feature>
<dbReference type="InterPro" id="IPR011051">
    <property type="entry name" value="RmlC_Cupin_sf"/>
</dbReference>
<dbReference type="OrthoDB" id="826649at2"/>
<reference evidence="2 4" key="1">
    <citation type="submission" date="2014-03" db="EMBL/GenBank/DDBJ databases">
        <title>Complete genome sequence of a deeply braunched marine Bacteroidia bacterium Draconibacterium orientale type strain FH5T.</title>
        <authorList>
            <person name="Li X."/>
            <person name="Wang X."/>
            <person name="Xie Z."/>
            <person name="Du Z."/>
            <person name="Chen G."/>
        </authorList>
    </citation>
    <scope>NUCLEOTIDE SEQUENCE [LARGE SCALE GENOMIC DNA]</scope>
    <source>
        <strain evidence="2 4">FH5</strain>
    </source>
</reference>
<sequence length="146" mass="16935">MNNKQPLLIRGGLYSDERGELSYVNDFDLTNVKRFYVIKHPDKRVVRAWQGHQQEHKYFKCLKGSFVVAWVEIDNFKNPSVKLNAQYEILKASENNVLSVPPGNANGLKALEPGSQIIVFSDYALNESLDDKIRFEKDLWLDWSQF</sequence>
<dbReference type="Proteomes" id="UP000181981">
    <property type="component" value="Unassembled WGS sequence"/>
</dbReference>
<dbReference type="KEGG" id="dori:FH5T_21520"/>